<dbReference type="GO" id="GO:0004386">
    <property type="term" value="F:helicase activity"/>
    <property type="evidence" value="ECO:0007669"/>
    <property type="project" value="InterPro"/>
</dbReference>
<dbReference type="PANTHER" id="PTHR10887:SF530">
    <property type="entry name" value="SUPERFAMILY I DNA HELICASES"/>
    <property type="match status" value="1"/>
</dbReference>
<dbReference type="FunFam" id="3.40.960.10:FF:000002">
    <property type="entry name" value="DNA helicase related protein"/>
    <property type="match status" value="1"/>
</dbReference>
<dbReference type="CDD" id="cd18808">
    <property type="entry name" value="SF1_C_Upf1"/>
    <property type="match status" value="1"/>
</dbReference>
<comment type="caution">
    <text evidence="6">The sequence shown here is derived from an EMBL/GenBank/DDBJ whole genome shotgun (WGS) entry which is preliminary data.</text>
</comment>
<dbReference type="Pfam" id="PF13087">
    <property type="entry name" value="AAA_12"/>
    <property type="match status" value="1"/>
</dbReference>
<dbReference type="InterPro" id="IPR049468">
    <property type="entry name" value="Restrct_endonuc-II-like_dom"/>
</dbReference>
<feature type="domain" description="DNA2/NAM7 helicase helicase" evidence="3">
    <location>
        <begin position="978"/>
        <end position="1017"/>
    </location>
</feature>
<dbReference type="SUPFAM" id="SSF52540">
    <property type="entry name" value="P-loop containing nucleoside triphosphate hydrolases"/>
    <property type="match status" value="1"/>
</dbReference>
<dbReference type="InterPro" id="IPR011335">
    <property type="entry name" value="Restrct_endonuc-II-like"/>
</dbReference>
<evidence type="ECO:0000256" key="1">
    <source>
        <dbReference type="SAM" id="MobiDB-lite"/>
    </source>
</evidence>
<name>A0AA37QF01_9BACT</name>
<evidence type="ECO:0000259" key="4">
    <source>
        <dbReference type="Pfam" id="PF13087"/>
    </source>
</evidence>
<dbReference type="Pfam" id="PF18741">
    <property type="entry name" value="MTES_1575"/>
    <property type="match status" value="1"/>
</dbReference>
<dbReference type="InterPro" id="IPR041679">
    <property type="entry name" value="DNA2/NAM7-like_C"/>
</dbReference>
<dbReference type="InterPro" id="IPR027417">
    <property type="entry name" value="P-loop_NTPase"/>
</dbReference>
<dbReference type="EMBL" id="BRXS01000002">
    <property type="protein sequence ID" value="GLC25155.1"/>
    <property type="molecule type" value="Genomic_DNA"/>
</dbReference>
<dbReference type="Pfam" id="PF13086">
    <property type="entry name" value="AAA_11"/>
    <property type="match status" value="2"/>
</dbReference>
<dbReference type="InterPro" id="IPR047187">
    <property type="entry name" value="SF1_C_Upf1"/>
</dbReference>
<feature type="domain" description="DUF3320" evidence="2">
    <location>
        <begin position="1462"/>
        <end position="1506"/>
    </location>
</feature>
<dbReference type="InterPro" id="IPR045055">
    <property type="entry name" value="DNA2/NAM7-like"/>
</dbReference>
<dbReference type="Pfam" id="PF13195">
    <property type="entry name" value="DUF4011"/>
    <property type="match status" value="1"/>
</dbReference>
<dbReference type="InterPro" id="IPR021754">
    <property type="entry name" value="DUF3320"/>
</dbReference>
<dbReference type="RefSeq" id="WP_284349595.1">
    <property type="nucleotide sequence ID" value="NZ_BRXS01000002.1"/>
</dbReference>
<evidence type="ECO:0000313" key="7">
    <source>
        <dbReference type="Proteomes" id="UP001161325"/>
    </source>
</evidence>
<sequence>MATKSAPASHSTSGPDGDDAARIAAAADQWKRKLLDLTKRNRALNFRPTKVSTVAVVDEHPAEVFRQLVVREATMRFKAAPERAATTALAPVADPAPLVESPEDDEADLPAQDFAPYDPAVLDERHTDDWLQTTLTPEALDRSLRRLDEQARLAIEEQGVNTLFLGLGMLHYVESSDSTQAFRAPLLLVPVQLARKSARAGYALRATGDDPLVNPALAEFLRRGYGLQLPELPDAATLGDAYDLQAFLGEVATRVGDRAGWAVKTDVVLALFSFQKFVMFKDLETNARAIGDHRLIGQLVTRQGGDGTHLVGLPDDVRTMDLDAEYPPERTFQVVDADASQLRAIAAAARQHDLVIEGPPGTGKSQTITNLIAQALAAGQSVLFVAEKMAALSVVHSRLVEAGFGEFCLELHSTKANKRAVMQALGAALDASLQAVAAPTASTERLPVVRATLTDYVRALHAPRGALGVSPYRAYGEIGRVLDAPRVAYAGPVDGVTSPQLEQAVRDLHDLAQAGASLGVPDRHPWRDTARTFYTGDDVDTARELARAVVTTIEALTSAAARVQAALQLPAISTFADVDTAAAVADVLHRSPGAPLAVLESDAWNAPPAEATRLVAQGEQLVALRDRLLAQLTPEALERDHADNAAYVERKAQGLFGFLAFLDGRHRAIRKRWTAYRRAGYAPSSLVEQADVMRQVDRLRAERAALVAAEPAARALFGGLWAGEASDWRVLAQYVRWVVEFRGVCVRHGLTGRALELATRPSPDVSAVDALRAAAHEADAALGRLRAFVEWPADYLAAAPFAEVAARTAALADAAHEAPRWAVFEVARRAVDAGIARTLLPLGLSGELPLDALAPAFRRAFWLAWLNGALRERPPLERFATLTHEARIAEFRELDARVLHENRAALVGQLRERVQQRLRAPEAAAGLPVLRREIARQRGHAPLRRTLTQADAAVRAIKPCWMMSPLTVAQYVPGDRPTFDLVIFDEASQLPVEDAVGAVSRGARLVVVGDPKQLPPTNFFAASLGQADVARGEDGSPIYEDSESILEEFMGAGVPMSRLKWHYRSAHESLINFSNVSFYDADLHTFPSVETASATAGLQFRHVAQGVYEGKGLNLAEARAVVDEVVRFARQQLERRAAGEPTQSLGVGTFNLRQQLAIQDELEQRRRDEPALEAFFDRGVHEPFFVKNLENIQGDERDVIFLSVTYAKGPDGRLRYNFGPLNGENGWRRLNVLTTRARQRMVVFSSMRGEEISAAATASRGAQLLREFLSYAEHGRLESAAASRAADTESPFERDVLQELTNHGLTLVPQVGVAGYRVDLGVLDDATPGRFLCGIECDGVSYHASETARDRDRLRQQVLEARGWTIQRVWSTDWFKDRKGQVERLLALVAESRRRAGEEREAERDARTRALADAEARAAAAAEERRQEAVALAAVASVPYARPAAAPYALAAVEDRFAGGDLLAAPESQLIGVVRDVVTAESPIHEADVVARTAGAWGTRAGSRITARILAACRAAEQAGLVRRRGAFLWDPAHADERVPVRSRAEVRMPADRIAPEEYASAIRAVLSGGHAFSRAQLTTEVRALLGYARTGAALDEAIGGALDGLLATGVVGEGSAGVRLRRESPGA</sequence>
<evidence type="ECO:0000259" key="3">
    <source>
        <dbReference type="Pfam" id="PF13086"/>
    </source>
</evidence>
<dbReference type="InterPro" id="IPR025103">
    <property type="entry name" value="DUF4011"/>
</dbReference>
<organism evidence="6 7">
    <name type="scientific">Roseisolibacter agri</name>
    <dbReference type="NCBI Taxonomy" id="2014610"/>
    <lineage>
        <taxon>Bacteria</taxon>
        <taxon>Pseudomonadati</taxon>
        <taxon>Gemmatimonadota</taxon>
        <taxon>Gemmatimonadia</taxon>
        <taxon>Gemmatimonadales</taxon>
        <taxon>Gemmatimonadaceae</taxon>
        <taxon>Roseisolibacter</taxon>
    </lineage>
</organism>
<evidence type="ECO:0000259" key="5">
    <source>
        <dbReference type="Pfam" id="PF18741"/>
    </source>
</evidence>
<proteinExistence type="predicted"/>
<dbReference type="Pfam" id="PF11784">
    <property type="entry name" value="DUF3320"/>
    <property type="match status" value="1"/>
</dbReference>
<dbReference type="InterPro" id="IPR041677">
    <property type="entry name" value="DNA2/NAM7_AAA_11"/>
</dbReference>
<evidence type="ECO:0000313" key="6">
    <source>
        <dbReference type="EMBL" id="GLC25155.1"/>
    </source>
</evidence>
<feature type="compositionally biased region" description="Polar residues" evidence="1">
    <location>
        <begin position="1"/>
        <end position="14"/>
    </location>
</feature>
<dbReference type="Proteomes" id="UP001161325">
    <property type="component" value="Unassembled WGS sequence"/>
</dbReference>
<keyword evidence="7" id="KW-1185">Reference proteome</keyword>
<reference evidence="6" key="1">
    <citation type="submission" date="2022-08" db="EMBL/GenBank/DDBJ databases">
        <title>Draft genome sequencing of Roseisolibacter agri AW1220.</title>
        <authorList>
            <person name="Tobiishi Y."/>
            <person name="Tonouchi A."/>
        </authorList>
    </citation>
    <scope>NUCLEOTIDE SEQUENCE</scope>
    <source>
        <strain evidence="6">AW1220</strain>
    </source>
</reference>
<dbReference type="Gene3D" id="3.40.50.300">
    <property type="entry name" value="P-loop containing nucleotide triphosphate hydrolases"/>
    <property type="match status" value="3"/>
</dbReference>
<dbReference type="Gene3D" id="3.40.960.10">
    <property type="entry name" value="VSR Endonuclease"/>
    <property type="match status" value="1"/>
</dbReference>
<dbReference type="FunFam" id="3.40.50.300:FF:002063">
    <property type="entry name" value="DNA helicase related protein"/>
    <property type="match status" value="1"/>
</dbReference>
<feature type="region of interest" description="Disordered" evidence="1">
    <location>
        <begin position="1"/>
        <end position="20"/>
    </location>
</feature>
<feature type="domain" description="DNA2/NAM7 helicase helicase" evidence="3">
    <location>
        <begin position="338"/>
        <end position="401"/>
    </location>
</feature>
<accession>A0AA37QF01</accession>
<evidence type="ECO:0000259" key="2">
    <source>
        <dbReference type="Pfam" id="PF11784"/>
    </source>
</evidence>
<dbReference type="SUPFAM" id="SSF52980">
    <property type="entry name" value="Restriction endonuclease-like"/>
    <property type="match status" value="1"/>
</dbReference>
<gene>
    <name evidence="6" type="ORF">rosag_16680</name>
</gene>
<feature type="domain" description="DNA2/NAM7 helicase-like C-terminal" evidence="4">
    <location>
        <begin position="1043"/>
        <end position="1246"/>
    </location>
</feature>
<feature type="domain" description="Restriction endonuclease type II-like" evidence="5">
    <location>
        <begin position="1292"/>
        <end position="1387"/>
    </location>
</feature>
<protein>
    <submittedName>
        <fullName evidence="6">Uncharacterized protein</fullName>
    </submittedName>
</protein>
<dbReference type="PANTHER" id="PTHR10887">
    <property type="entry name" value="DNA2/NAM7 HELICASE FAMILY"/>
    <property type="match status" value="1"/>
</dbReference>